<accession>A0A448YN33</accession>
<dbReference type="InterPro" id="IPR011989">
    <property type="entry name" value="ARM-like"/>
</dbReference>
<evidence type="ECO:0000256" key="1">
    <source>
        <dbReference type="ARBA" id="ARBA00004123"/>
    </source>
</evidence>
<protein>
    <submittedName>
        <fullName evidence="7">DEKNAAC103335</fullName>
    </submittedName>
</protein>
<dbReference type="PANTHER" id="PTHR14978">
    <property type="entry name" value="BETA-CATENIN-LIKE PROTEIN 1 NUCLEAR ASSOCIATED PROTEIN"/>
    <property type="match status" value="1"/>
</dbReference>
<dbReference type="InterPro" id="IPR016024">
    <property type="entry name" value="ARM-type_fold"/>
</dbReference>
<feature type="domain" description="Beta-catenin-like protein 1 N-terminal" evidence="6">
    <location>
        <begin position="25"/>
        <end position="440"/>
    </location>
</feature>
<evidence type="ECO:0000256" key="3">
    <source>
        <dbReference type="ARBA" id="ARBA00022737"/>
    </source>
</evidence>
<keyword evidence="5" id="KW-0539">Nucleus</keyword>
<reference evidence="7 8" key="1">
    <citation type="submission" date="2018-12" db="EMBL/GenBank/DDBJ databases">
        <authorList>
            <person name="Tiukova I."/>
            <person name="Dainat J."/>
        </authorList>
    </citation>
    <scope>NUCLEOTIDE SEQUENCE [LARGE SCALE GENOMIC DNA]</scope>
</reference>
<dbReference type="OrthoDB" id="1898821at2759"/>
<keyword evidence="2" id="KW-0597">Phosphoprotein</keyword>
<dbReference type="PANTHER" id="PTHR14978:SF0">
    <property type="entry name" value="BETA-CATENIN-LIKE PROTEIN 1"/>
    <property type="match status" value="1"/>
</dbReference>
<gene>
    <name evidence="7" type="ORF">BRENAR_LOCUS3086</name>
</gene>
<dbReference type="SUPFAM" id="SSF48371">
    <property type="entry name" value="ARM repeat"/>
    <property type="match status" value="1"/>
</dbReference>
<sequence length="515" mass="59083">MTTERGLTTEEGLHQPVDDADTEVRILEYLKNSDDTSDITAEVKYNLQWIKRKLAKVKDIIAENRETRLTVGEEKSRAVAAKVSDSDYRLFQGLKELSELSLCLEECDDYEECFRYLSSDWTFREVLTMISEHPNTDITAQIVSDLRDIIEDDGDGERITVKHAELGKCFAEVRLPDLLATFLEKNPEDPDSSAACLTILIGLFDYSAEVYNVLVRSSELNLKIIELATISNANDVTIVNQYAMEYLATLLTNIGTEKLLLEFCQAGTSSEIDIIDWLLVRLSRFRKMDFHSVSPEGKEYVENAVQLLSFLISTFPLCNRKFLDNEGVELMLILISTEMKWQVKTGFKILDFGTTNADFASASVKSAILKPLFNHINFKRAASSLNVFLFGIIEKLFRYLAFDSDERLRLLNKLIDKDYRNLRKIIRFKKRKLEEGDQEEDEVNNILAWTAADVLTSPEKIKELFKEEDMNLKSDLEEPLKITIQISRESATEENIEILEILENLVHALQERYDL</sequence>
<dbReference type="InParanoid" id="A0A448YN33"/>
<evidence type="ECO:0000256" key="2">
    <source>
        <dbReference type="ARBA" id="ARBA00022553"/>
    </source>
</evidence>
<evidence type="ECO:0000256" key="4">
    <source>
        <dbReference type="ARBA" id="ARBA00023054"/>
    </source>
</evidence>
<name>A0A448YN33_BRENA</name>
<organism evidence="7 8">
    <name type="scientific">Brettanomyces naardenensis</name>
    <name type="common">Yeast</name>
    <dbReference type="NCBI Taxonomy" id="13370"/>
    <lineage>
        <taxon>Eukaryota</taxon>
        <taxon>Fungi</taxon>
        <taxon>Dikarya</taxon>
        <taxon>Ascomycota</taxon>
        <taxon>Saccharomycotina</taxon>
        <taxon>Pichiomycetes</taxon>
        <taxon>Pichiales</taxon>
        <taxon>Pichiaceae</taxon>
        <taxon>Brettanomyces</taxon>
    </lineage>
</organism>
<evidence type="ECO:0000256" key="5">
    <source>
        <dbReference type="ARBA" id="ARBA00023242"/>
    </source>
</evidence>
<dbReference type="GO" id="GO:0005681">
    <property type="term" value="C:spliceosomal complex"/>
    <property type="evidence" value="ECO:0007669"/>
    <property type="project" value="TreeGrafter"/>
</dbReference>
<keyword evidence="4" id="KW-0175">Coiled coil</keyword>
<dbReference type="InterPro" id="IPR013180">
    <property type="entry name" value="CTNNBL1_N"/>
</dbReference>
<keyword evidence="8" id="KW-1185">Reference proteome</keyword>
<dbReference type="Pfam" id="PF08216">
    <property type="entry name" value="CTNNBL"/>
    <property type="match status" value="1"/>
</dbReference>
<evidence type="ECO:0000259" key="6">
    <source>
        <dbReference type="Pfam" id="PF08216"/>
    </source>
</evidence>
<dbReference type="EMBL" id="CAACVR010000023">
    <property type="protein sequence ID" value="VEU22355.1"/>
    <property type="molecule type" value="Genomic_DNA"/>
</dbReference>
<evidence type="ECO:0000313" key="8">
    <source>
        <dbReference type="Proteomes" id="UP000290900"/>
    </source>
</evidence>
<dbReference type="AlphaFoldDB" id="A0A448YN33"/>
<proteinExistence type="predicted"/>
<evidence type="ECO:0000313" key="7">
    <source>
        <dbReference type="EMBL" id="VEU22355.1"/>
    </source>
</evidence>
<dbReference type="Gene3D" id="1.25.10.10">
    <property type="entry name" value="Leucine-rich Repeat Variant"/>
    <property type="match status" value="1"/>
</dbReference>
<dbReference type="InterPro" id="IPR039678">
    <property type="entry name" value="CTNNBL1"/>
</dbReference>
<comment type="subcellular location">
    <subcellularLocation>
        <location evidence="1">Nucleus</location>
    </subcellularLocation>
</comment>
<dbReference type="STRING" id="13370.A0A448YN33"/>
<dbReference type="Proteomes" id="UP000290900">
    <property type="component" value="Unassembled WGS sequence"/>
</dbReference>
<keyword evidence="3" id="KW-0677">Repeat</keyword>